<keyword evidence="3" id="KW-0812">Transmembrane</keyword>
<proteinExistence type="inferred from homology"/>
<evidence type="ECO:0000313" key="5">
    <source>
        <dbReference type="Proteomes" id="UP000467840"/>
    </source>
</evidence>
<reference evidence="4 5" key="1">
    <citation type="journal article" date="2020" name="Mol. Plant">
        <title>The Chromosome-Based Rubber Tree Genome Provides New Insights into Spurge Genome Evolution and Rubber Biosynthesis.</title>
        <authorList>
            <person name="Liu J."/>
            <person name="Shi C."/>
            <person name="Shi C.C."/>
            <person name="Li W."/>
            <person name="Zhang Q.J."/>
            <person name="Zhang Y."/>
            <person name="Li K."/>
            <person name="Lu H.F."/>
            <person name="Shi C."/>
            <person name="Zhu S.T."/>
            <person name="Xiao Z.Y."/>
            <person name="Nan H."/>
            <person name="Yue Y."/>
            <person name="Zhu X.G."/>
            <person name="Wu Y."/>
            <person name="Hong X.N."/>
            <person name="Fan G.Y."/>
            <person name="Tong Y."/>
            <person name="Zhang D."/>
            <person name="Mao C.L."/>
            <person name="Liu Y.L."/>
            <person name="Hao S.J."/>
            <person name="Liu W.Q."/>
            <person name="Lv M.Q."/>
            <person name="Zhang H.B."/>
            <person name="Liu Y."/>
            <person name="Hu-Tang G.R."/>
            <person name="Wang J.P."/>
            <person name="Wang J.H."/>
            <person name="Sun Y.H."/>
            <person name="Ni S.B."/>
            <person name="Chen W.B."/>
            <person name="Zhang X.C."/>
            <person name="Jiao Y.N."/>
            <person name="Eichler E.E."/>
            <person name="Li G.H."/>
            <person name="Liu X."/>
            <person name="Gao L.Z."/>
        </authorList>
    </citation>
    <scope>NUCLEOTIDE SEQUENCE [LARGE SCALE GENOMIC DNA]</scope>
    <source>
        <strain evidence="5">cv. GT1</strain>
        <tissue evidence="4">Leaf</tissue>
    </source>
</reference>
<dbReference type="PRINTS" id="PR00080">
    <property type="entry name" value="SDRFAMILY"/>
</dbReference>
<keyword evidence="2" id="KW-0560">Oxidoreductase</keyword>
<comment type="caution">
    <text evidence="4">The sequence shown here is derived from an EMBL/GenBank/DDBJ whole genome shotgun (WGS) entry which is preliminary data.</text>
</comment>
<organism evidence="4 5">
    <name type="scientific">Hevea brasiliensis</name>
    <name type="common">Para rubber tree</name>
    <name type="synonym">Siphonia brasiliensis</name>
    <dbReference type="NCBI Taxonomy" id="3981"/>
    <lineage>
        <taxon>Eukaryota</taxon>
        <taxon>Viridiplantae</taxon>
        <taxon>Streptophyta</taxon>
        <taxon>Embryophyta</taxon>
        <taxon>Tracheophyta</taxon>
        <taxon>Spermatophyta</taxon>
        <taxon>Magnoliopsida</taxon>
        <taxon>eudicotyledons</taxon>
        <taxon>Gunneridae</taxon>
        <taxon>Pentapetalae</taxon>
        <taxon>rosids</taxon>
        <taxon>fabids</taxon>
        <taxon>Malpighiales</taxon>
        <taxon>Euphorbiaceae</taxon>
        <taxon>Crotonoideae</taxon>
        <taxon>Micrandreae</taxon>
        <taxon>Hevea</taxon>
    </lineage>
</organism>
<dbReference type="InterPro" id="IPR002347">
    <property type="entry name" value="SDR_fam"/>
</dbReference>
<feature type="transmembrane region" description="Helical" evidence="3">
    <location>
        <begin position="6"/>
        <end position="24"/>
    </location>
</feature>
<dbReference type="GO" id="GO:0016491">
    <property type="term" value="F:oxidoreductase activity"/>
    <property type="evidence" value="ECO:0007669"/>
    <property type="project" value="UniProtKB-KW"/>
</dbReference>
<accession>A0A6A6KL43</accession>
<keyword evidence="3" id="KW-1133">Transmembrane helix</keyword>
<keyword evidence="5" id="KW-1185">Reference proteome</keyword>
<comment type="similarity">
    <text evidence="1">Belongs to the short-chain dehydrogenases/reductases (SDR) family.</text>
</comment>
<evidence type="ECO:0000256" key="1">
    <source>
        <dbReference type="ARBA" id="ARBA00006484"/>
    </source>
</evidence>
<dbReference type="FunFam" id="3.40.50.720:FF:000084">
    <property type="entry name" value="Short-chain dehydrogenase reductase"/>
    <property type="match status" value="1"/>
</dbReference>
<evidence type="ECO:0000256" key="2">
    <source>
        <dbReference type="ARBA" id="ARBA00023002"/>
    </source>
</evidence>
<dbReference type="PROSITE" id="PS00061">
    <property type="entry name" value="ADH_SHORT"/>
    <property type="match status" value="1"/>
</dbReference>
<dbReference type="Proteomes" id="UP000467840">
    <property type="component" value="Chromosome 8"/>
</dbReference>
<dbReference type="InterPro" id="IPR036291">
    <property type="entry name" value="NAD(P)-bd_dom_sf"/>
</dbReference>
<dbReference type="Pfam" id="PF13561">
    <property type="entry name" value="adh_short_C2"/>
    <property type="match status" value="1"/>
</dbReference>
<protein>
    <recommendedName>
        <fullName evidence="6">Tropinone reductase-like 1</fullName>
    </recommendedName>
</protein>
<dbReference type="Gene3D" id="3.40.50.720">
    <property type="entry name" value="NAD(P)-binding Rossmann-like Domain"/>
    <property type="match status" value="1"/>
</dbReference>
<evidence type="ECO:0000313" key="4">
    <source>
        <dbReference type="EMBL" id="KAF2289681.1"/>
    </source>
</evidence>
<name>A0A6A6KL43_HEVBR</name>
<gene>
    <name evidence="4" type="ORF">GH714_037922</name>
</gene>
<dbReference type="InterPro" id="IPR020904">
    <property type="entry name" value="Sc_DH/Rdtase_CS"/>
</dbReference>
<keyword evidence="3" id="KW-0472">Membrane</keyword>
<evidence type="ECO:0000256" key="3">
    <source>
        <dbReference type="SAM" id="Phobius"/>
    </source>
</evidence>
<dbReference type="AlphaFoldDB" id="A0A6A6KL43"/>
<dbReference type="PANTHER" id="PTHR43180:SF37">
    <property type="entry name" value="TROPINONE REDUCTASE-LIKE 2"/>
    <property type="match status" value="1"/>
</dbReference>
<evidence type="ECO:0008006" key="6">
    <source>
        <dbReference type="Google" id="ProtNLM"/>
    </source>
</evidence>
<dbReference type="EMBL" id="JAAGAX010000016">
    <property type="protein sequence ID" value="KAF2289681.1"/>
    <property type="molecule type" value="Genomic_DNA"/>
</dbReference>
<dbReference type="PANTHER" id="PTHR43180">
    <property type="entry name" value="3-OXOACYL-(ACYL-CARRIER-PROTEIN) REDUCTASE (AFU_ORTHOLOGUE AFUA_6G11210)"/>
    <property type="match status" value="1"/>
</dbReference>
<dbReference type="PRINTS" id="PR00081">
    <property type="entry name" value="GDHRDH"/>
</dbReference>
<sequence>MVILLLYSFHLSFFFFFFTWHYNFRLAGKVAIITGGASGIGASAVQIFHENGAKVVIADIQDNLGQAISNKLGGKNVSYFHCDVRNEDEISNLVDVTVAKYGKLDIMYNNAGILDRPFGSILDTTKSELDRLISVNLVGSFLGAKHAARVMVPQGHGCILFTSSACTVIGGLSTHSYAVTKYGVWGLAKNLAAELGPQGIRVNCISPYGLVTPIGGTIDESIIPVAEQALSEIGNLKGQILRPDGVAKAALYLASDEANYVSGLNLVVDGGFSAVNPTMMKFFNPEEIETTPKVIHRSNM</sequence>
<dbReference type="SUPFAM" id="SSF51735">
    <property type="entry name" value="NAD(P)-binding Rossmann-fold domains"/>
    <property type="match status" value="1"/>
</dbReference>